<organism evidence="2">
    <name type="scientific">Oryza glumipatula</name>
    <dbReference type="NCBI Taxonomy" id="40148"/>
    <lineage>
        <taxon>Eukaryota</taxon>
        <taxon>Viridiplantae</taxon>
        <taxon>Streptophyta</taxon>
        <taxon>Embryophyta</taxon>
        <taxon>Tracheophyta</taxon>
        <taxon>Spermatophyta</taxon>
        <taxon>Magnoliopsida</taxon>
        <taxon>Liliopsida</taxon>
        <taxon>Poales</taxon>
        <taxon>Poaceae</taxon>
        <taxon>BOP clade</taxon>
        <taxon>Oryzoideae</taxon>
        <taxon>Oryzeae</taxon>
        <taxon>Oryzinae</taxon>
        <taxon>Oryza</taxon>
    </lineage>
</organism>
<feature type="region of interest" description="Disordered" evidence="1">
    <location>
        <begin position="1"/>
        <end position="81"/>
    </location>
</feature>
<dbReference type="AlphaFoldDB" id="A0A0D9Z0Z1"/>
<evidence type="ECO:0000313" key="3">
    <source>
        <dbReference type="Proteomes" id="UP000026961"/>
    </source>
</evidence>
<protein>
    <submittedName>
        <fullName evidence="2">Uncharacterized protein</fullName>
    </submittedName>
</protein>
<reference evidence="2" key="1">
    <citation type="submission" date="2015-04" db="UniProtKB">
        <authorList>
            <consortium name="EnsemblPlants"/>
        </authorList>
    </citation>
    <scope>IDENTIFICATION</scope>
</reference>
<dbReference type="Gramene" id="OGLUM03G00610.1">
    <property type="protein sequence ID" value="OGLUM03G00610.1"/>
    <property type="gene ID" value="OGLUM03G00610"/>
</dbReference>
<evidence type="ECO:0000256" key="1">
    <source>
        <dbReference type="SAM" id="MobiDB-lite"/>
    </source>
</evidence>
<accession>A0A0D9Z0Z1</accession>
<feature type="compositionally biased region" description="Basic and acidic residues" evidence="1">
    <location>
        <begin position="50"/>
        <end position="61"/>
    </location>
</feature>
<dbReference type="Proteomes" id="UP000026961">
    <property type="component" value="Chromosome 3"/>
</dbReference>
<sequence>MGSVARSRSVGRRAAKGEKRRGERKRGEGKKGLTCGTHVGPPLSQLPHRIKPESKLPRDLSIDQTVLPTQRSPAQPSPAVY</sequence>
<reference evidence="2" key="2">
    <citation type="submission" date="2018-05" db="EMBL/GenBank/DDBJ databases">
        <title>OgluRS3 (Oryza glumaepatula Reference Sequence Version 3).</title>
        <authorList>
            <person name="Zhang J."/>
            <person name="Kudrna D."/>
            <person name="Lee S."/>
            <person name="Talag J."/>
            <person name="Welchert J."/>
            <person name="Wing R.A."/>
        </authorList>
    </citation>
    <scope>NUCLEOTIDE SEQUENCE [LARGE SCALE GENOMIC DNA]</scope>
</reference>
<keyword evidence="3" id="KW-1185">Reference proteome</keyword>
<feature type="compositionally biased region" description="Basic and acidic residues" evidence="1">
    <location>
        <begin position="15"/>
        <end position="31"/>
    </location>
</feature>
<dbReference type="HOGENOM" id="CLU_2577730_0_0_1"/>
<evidence type="ECO:0000313" key="2">
    <source>
        <dbReference type="EnsemblPlants" id="OGLUM03G00610.1"/>
    </source>
</evidence>
<proteinExistence type="predicted"/>
<name>A0A0D9Z0Z1_9ORYZ</name>
<feature type="compositionally biased region" description="Polar residues" evidence="1">
    <location>
        <begin position="62"/>
        <end position="74"/>
    </location>
</feature>
<dbReference type="EnsemblPlants" id="OGLUM03G00610.1">
    <property type="protein sequence ID" value="OGLUM03G00610.1"/>
    <property type="gene ID" value="OGLUM03G00610"/>
</dbReference>